<gene>
    <name evidence="3" type="ORF">TIFTF001_002357</name>
</gene>
<dbReference type="CDD" id="cd22687">
    <property type="entry name" value="FHA_MCRS1"/>
    <property type="match status" value="1"/>
</dbReference>
<keyword evidence="4" id="KW-1185">Reference proteome</keyword>
<evidence type="ECO:0000313" key="4">
    <source>
        <dbReference type="Proteomes" id="UP001187192"/>
    </source>
</evidence>
<dbReference type="PANTHER" id="PTHR13233:SF13">
    <property type="entry name" value="FHA DOMAIN-CONTAINING PROTEIN"/>
    <property type="match status" value="1"/>
</dbReference>
<comment type="caution">
    <text evidence="3">The sequence shown here is derived from an EMBL/GenBank/DDBJ whole genome shotgun (WGS) entry which is preliminary data.</text>
</comment>
<dbReference type="EMBL" id="BTGU01000002">
    <property type="protein sequence ID" value="GMN29238.1"/>
    <property type="molecule type" value="Genomic_DNA"/>
</dbReference>
<proteinExistence type="predicted"/>
<dbReference type="GO" id="GO:0044545">
    <property type="term" value="C:NSL complex"/>
    <property type="evidence" value="ECO:0007669"/>
    <property type="project" value="TreeGrafter"/>
</dbReference>
<feature type="domain" description="FHA" evidence="2">
    <location>
        <begin position="658"/>
        <end position="714"/>
    </location>
</feature>
<dbReference type="InterPro" id="IPR008984">
    <property type="entry name" value="SMAD_FHA_dom_sf"/>
</dbReference>
<dbReference type="GO" id="GO:0071339">
    <property type="term" value="C:MLL1 complex"/>
    <property type="evidence" value="ECO:0007669"/>
    <property type="project" value="InterPro"/>
</dbReference>
<dbReference type="Gene3D" id="2.60.200.20">
    <property type="match status" value="1"/>
</dbReference>
<reference evidence="3" key="1">
    <citation type="submission" date="2023-07" db="EMBL/GenBank/DDBJ databases">
        <title>draft genome sequence of fig (Ficus carica).</title>
        <authorList>
            <person name="Takahashi T."/>
            <person name="Nishimura K."/>
        </authorList>
    </citation>
    <scope>NUCLEOTIDE SEQUENCE</scope>
</reference>
<evidence type="ECO:0000259" key="2">
    <source>
        <dbReference type="PROSITE" id="PS50006"/>
    </source>
</evidence>
<evidence type="ECO:0000313" key="3">
    <source>
        <dbReference type="EMBL" id="GMN29238.1"/>
    </source>
</evidence>
<dbReference type="PROSITE" id="PS50006">
    <property type="entry name" value="FHA_DOMAIN"/>
    <property type="match status" value="1"/>
</dbReference>
<name>A0AA87Z4F2_FICCA</name>
<sequence length="770" mass="85199">MTAIASAPPWNPEDDLLLKNAVEAGASLEALAKGAVRFSRKFTVRELRERWRSLLYDADVSAQASARMAEFERSNPSASSKPGRFGVSKGGGSVGADSPAKRRVESVRRHYYEMRKRLCSFNTFDLGFIDEPNDNTENVNSGNDLFDGSYVVGDHVKNYFEFAANSCSLLDNRQKDLCLSTSGSVKDNNGHDINAEQNFRNCSSVAEAGTSHVLPDVPLWKTMVDVSAPELPIDVSLEVKCQDVEQNLMCRDHEDGDKSRSPGYNVDHSGLMLEERLPNEELNRNIAISGDDYGDISDSLLNFANENEPLAMDVDGANMDDKACYVGIKLVQVSSPTDGQKKDIPSVSQLENLDPKTFSVLSEGVCDAEKKDSASLLHSGEANQSICSSEINIPSIKSVSNPHSPELHYEMMECTLNSEDPDIPCNDEVIQPSDLVPSFTDQENRGQESISLKKEQSPAESLMASQIGGHRTAPKTSPNFPLVKPEPFDGTHVSLVSKRATIILADASQCRPTHTTPAFAANQVLKEEGINAPVTIRGEHTLLSKEPGSTNRDGLEPEANPSSSRLYQDDSEEELEGDDVPYFSDIENMILEMDLSPDDDDSYLSKKVSQYQHEDAKRNIVRLEQCARSSMQRAIAFQGAFAIVYGRQLKHYIKETEVILGRATEDNEVDIDLGKEGRANKISRRQALIKMEEDGSFFLKNIGKSSIFLNGKEVATGQRRCLSSSTLIEISGMSFVFEMNHKSIRRYLVNVGKNSKEKYAKFEWSPKEKQ</sequence>
<feature type="region of interest" description="Disordered" evidence="1">
    <location>
        <begin position="538"/>
        <end position="577"/>
    </location>
</feature>
<dbReference type="Pfam" id="PF13325">
    <property type="entry name" value="MCRS_N"/>
    <property type="match status" value="1"/>
</dbReference>
<dbReference type="AlphaFoldDB" id="A0AA87Z4F2"/>
<dbReference type="InterPro" id="IPR037912">
    <property type="entry name" value="MCRS1"/>
</dbReference>
<accession>A0AA87Z4F2</accession>
<dbReference type="GO" id="GO:0045944">
    <property type="term" value="P:positive regulation of transcription by RNA polymerase II"/>
    <property type="evidence" value="ECO:0007669"/>
    <property type="project" value="TreeGrafter"/>
</dbReference>
<feature type="region of interest" description="Disordered" evidence="1">
    <location>
        <begin position="71"/>
        <end position="101"/>
    </location>
</feature>
<dbReference type="InterPro" id="IPR025999">
    <property type="entry name" value="MCRS_N"/>
</dbReference>
<dbReference type="InterPro" id="IPR000253">
    <property type="entry name" value="FHA_dom"/>
</dbReference>
<evidence type="ECO:0000256" key="1">
    <source>
        <dbReference type="SAM" id="MobiDB-lite"/>
    </source>
</evidence>
<dbReference type="GO" id="GO:0002151">
    <property type="term" value="F:G-quadruplex RNA binding"/>
    <property type="evidence" value="ECO:0007669"/>
    <property type="project" value="InterPro"/>
</dbReference>
<dbReference type="PANTHER" id="PTHR13233">
    <property type="entry name" value="MICROSPHERULE PROTEIN 1"/>
    <property type="match status" value="1"/>
</dbReference>
<dbReference type="GO" id="GO:0031011">
    <property type="term" value="C:Ino80 complex"/>
    <property type="evidence" value="ECO:0007669"/>
    <property type="project" value="InterPro"/>
</dbReference>
<dbReference type="SMART" id="SM00240">
    <property type="entry name" value="FHA"/>
    <property type="match status" value="1"/>
</dbReference>
<protein>
    <recommendedName>
        <fullName evidence="2">FHA domain-containing protein</fullName>
    </recommendedName>
</protein>
<dbReference type="Proteomes" id="UP001187192">
    <property type="component" value="Unassembled WGS sequence"/>
</dbReference>
<organism evidence="3 4">
    <name type="scientific">Ficus carica</name>
    <name type="common">Common fig</name>
    <dbReference type="NCBI Taxonomy" id="3494"/>
    <lineage>
        <taxon>Eukaryota</taxon>
        <taxon>Viridiplantae</taxon>
        <taxon>Streptophyta</taxon>
        <taxon>Embryophyta</taxon>
        <taxon>Tracheophyta</taxon>
        <taxon>Spermatophyta</taxon>
        <taxon>Magnoliopsida</taxon>
        <taxon>eudicotyledons</taxon>
        <taxon>Gunneridae</taxon>
        <taxon>Pentapetalae</taxon>
        <taxon>rosids</taxon>
        <taxon>fabids</taxon>
        <taxon>Rosales</taxon>
        <taxon>Moraceae</taxon>
        <taxon>Ficeae</taxon>
        <taxon>Ficus</taxon>
    </lineage>
</organism>
<dbReference type="SUPFAM" id="SSF49879">
    <property type="entry name" value="SMAD/FHA domain"/>
    <property type="match status" value="1"/>
</dbReference>
<dbReference type="Pfam" id="PF00498">
    <property type="entry name" value="FHA"/>
    <property type="match status" value="1"/>
</dbReference>